<dbReference type="Gene3D" id="3.40.50.150">
    <property type="entry name" value="Vaccinia Virus protein VP39"/>
    <property type="match status" value="1"/>
</dbReference>
<gene>
    <name evidence="2" type="ORF">DCC81_15995</name>
</gene>
<keyword evidence="2" id="KW-0489">Methyltransferase</keyword>
<evidence type="ECO:0000313" key="2">
    <source>
        <dbReference type="EMBL" id="PUZ26438.1"/>
    </source>
</evidence>
<reference evidence="2 3" key="1">
    <citation type="submission" date="2018-04" db="EMBL/GenBank/DDBJ databases">
        <title>Chitinophaga fuyangensis sp. nov., isolated from soil in a chemical factory.</title>
        <authorList>
            <person name="Chen K."/>
        </authorList>
    </citation>
    <scope>NUCLEOTIDE SEQUENCE [LARGE SCALE GENOMIC DNA]</scope>
    <source>
        <strain evidence="2 3">LY-1</strain>
    </source>
</reference>
<dbReference type="CDD" id="cd02440">
    <property type="entry name" value="AdoMet_MTases"/>
    <property type="match status" value="1"/>
</dbReference>
<dbReference type="SUPFAM" id="SSF53335">
    <property type="entry name" value="S-adenosyl-L-methionine-dependent methyltransferases"/>
    <property type="match status" value="1"/>
</dbReference>
<dbReference type="InterPro" id="IPR025714">
    <property type="entry name" value="Methyltranfer_dom"/>
</dbReference>
<dbReference type="PANTHER" id="PTHR43861">
    <property type="entry name" value="TRANS-ACONITATE 2-METHYLTRANSFERASE-RELATED"/>
    <property type="match status" value="1"/>
</dbReference>
<keyword evidence="2" id="KW-0808">Transferase</keyword>
<dbReference type="InterPro" id="IPR029063">
    <property type="entry name" value="SAM-dependent_MTases_sf"/>
</dbReference>
<keyword evidence="3" id="KW-1185">Reference proteome</keyword>
<organism evidence="2 3">
    <name type="scientific">Chitinophaga parva</name>
    <dbReference type="NCBI Taxonomy" id="2169414"/>
    <lineage>
        <taxon>Bacteria</taxon>
        <taxon>Pseudomonadati</taxon>
        <taxon>Bacteroidota</taxon>
        <taxon>Chitinophagia</taxon>
        <taxon>Chitinophagales</taxon>
        <taxon>Chitinophagaceae</taxon>
        <taxon>Chitinophaga</taxon>
    </lineage>
</organism>
<evidence type="ECO:0000313" key="3">
    <source>
        <dbReference type="Proteomes" id="UP000244450"/>
    </source>
</evidence>
<dbReference type="Pfam" id="PF13847">
    <property type="entry name" value="Methyltransf_31"/>
    <property type="match status" value="1"/>
</dbReference>
<dbReference type="OrthoDB" id="9789123at2"/>
<dbReference type="GO" id="GO:0032259">
    <property type="term" value="P:methylation"/>
    <property type="evidence" value="ECO:0007669"/>
    <property type="project" value="UniProtKB-KW"/>
</dbReference>
<feature type="domain" description="Methyltransferase" evidence="1">
    <location>
        <begin position="36"/>
        <end position="142"/>
    </location>
</feature>
<comment type="caution">
    <text evidence="2">The sequence shown here is derived from an EMBL/GenBank/DDBJ whole genome shotgun (WGS) entry which is preliminary data.</text>
</comment>
<protein>
    <submittedName>
        <fullName evidence="2">Methyltransferase type 12</fullName>
    </submittedName>
</protein>
<dbReference type="Proteomes" id="UP000244450">
    <property type="component" value="Unassembled WGS sequence"/>
</dbReference>
<accession>A0A2T7BJI0</accession>
<dbReference type="EMBL" id="QCYK01000002">
    <property type="protein sequence ID" value="PUZ26438.1"/>
    <property type="molecule type" value="Genomic_DNA"/>
</dbReference>
<name>A0A2T7BJI0_9BACT</name>
<proteinExistence type="predicted"/>
<dbReference type="RefSeq" id="WP_108688274.1">
    <property type="nucleotide sequence ID" value="NZ_QCYK01000002.1"/>
</dbReference>
<sequence>MKPIATESAQMPKGTSSVLDARSLENSYASLLPLLHNGMRVLDVGCGTGAITAGIANAVGPDGTAVGIDSSAHLIAKGREDHAAIHNLQLAEADLFSYTPEQPFDLVVSARVLQWLSNPVAALEKFKSLLRPGGCISILDYNHTAIEWNAPPPQSMRDFYAAFLQWRADAGMDNAIGDHLAQLFLTLGLQNIRCIRANEVCKKGEDGFLAKAGLWTKVAELRGPQMVQDGYITEAARLQAITDYNAWLESDAAQWMAMKLNDVQGSL</sequence>
<dbReference type="GO" id="GO:0008168">
    <property type="term" value="F:methyltransferase activity"/>
    <property type="evidence" value="ECO:0007669"/>
    <property type="project" value="UniProtKB-KW"/>
</dbReference>
<dbReference type="AlphaFoldDB" id="A0A2T7BJI0"/>
<evidence type="ECO:0000259" key="1">
    <source>
        <dbReference type="Pfam" id="PF13847"/>
    </source>
</evidence>